<dbReference type="EnsemblProtists" id="EOD20200">
    <property type="protein sequence ID" value="EOD20200"/>
    <property type="gene ID" value="EMIHUDRAFT_458608"/>
</dbReference>
<protein>
    <recommendedName>
        <fullName evidence="1">Glutaredoxin domain-containing protein</fullName>
    </recommendedName>
</protein>
<dbReference type="PROSITE" id="PS51354">
    <property type="entry name" value="GLUTAREDOXIN_2"/>
    <property type="match status" value="1"/>
</dbReference>
<dbReference type="PANTHER" id="PTHR34386:SF1">
    <property type="entry name" value="GLUTAREDOXIN-LIKE PROTEIN NRDH"/>
    <property type="match status" value="1"/>
</dbReference>
<dbReference type="AlphaFoldDB" id="A0A0D3J9L5"/>
<dbReference type="InterPro" id="IPR014025">
    <property type="entry name" value="Glutaredoxin_subgr"/>
</dbReference>
<dbReference type="GO" id="GO:0009055">
    <property type="term" value="F:electron transfer activity"/>
    <property type="evidence" value="ECO:0007669"/>
    <property type="project" value="TreeGrafter"/>
</dbReference>
<feature type="domain" description="Glutaredoxin" evidence="1">
    <location>
        <begin position="74"/>
        <end position="135"/>
    </location>
</feature>
<reference evidence="2" key="2">
    <citation type="submission" date="2024-10" db="UniProtKB">
        <authorList>
            <consortium name="EnsemblProtists"/>
        </authorList>
    </citation>
    <scope>IDENTIFICATION</scope>
</reference>
<dbReference type="RefSeq" id="XP_005772629.1">
    <property type="nucleotide sequence ID" value="XM_005772572.1"/>
</dbReference>
<dbReference type="PANTHER" id="PTHR34386">
    <property type="entry name" value="GLUTAREDOXIN"/>
    <property type="match status" value="1"/>
</dbReference>
<dbReference type="Gene3D" id="3.40.30.10">
    <property type="entry name" value="Glutaredoxin"/>
    <property type="match status" value="1"/>
</dbReference>
<evidence type="ECO:0000259" key="1">
    <source>
        <dbReference type="Pfam" id="PF00462"/>
    </source>
</evidence>
<dbReference type="KEGG" id="ehx:EMIHUDRAFT_458608"/>
<evidence type="ECO:0000313" key="2">
    <source>
        <dbReference type="EnsemblProtists" id="EOD20200"/>
    </source>
</evidence>
<evidence type="ECO:0000313" key="3">
    <source>
        <dbReference type="Proteomes" id="UP000013827"/>
    </source>
</evidence>
<dbReference type="InterPro" id="IPR036249">
    <property type="entry name" value="Thioredoxin-like_sf"/>
</dbReference>
<accession>A0A0D3J9L5</accession>
<dbReference type="GeneID" id="17265744"/>
<sequence>MVLLLKAAISLSISPKLCGLCFRAMAVLALHCSLLAFSSPIVAPPLPQLACSRLRAPLCGPFAAPPAAPSPPRVTIFSLETCDPCKAAKRLFEMLGWEYTEISVTHHPERLDDVRQLVPPGVTSMPQIFFGDHHVGGGSDLAALIMANEHLALYEAAAPSTDPRKRPVRHEEWSRGAVVPTGGAEAAAAAAAIPQVPTVHPVPALARGVAGHFL</sequence>
<reference evidence="3" key="1">
    <citation type="journal article" date="2013" name="Nature">
        <title>Pan genome of the phytoplankton Emiliania underpins its global distribution.</title>
        <authorList>
            <person name="Read B.A."/>
            <person name="Kegel J."/>
            <person name="Klute M.J."/>
            <person name="Kuo A."/>
            <person name="Lefebvre S.C."/>
            <person name="Maumus F."/>
            <person name="Mayer C."/>
            <person name="Miller J."/>
            <person name="Monier A."/>
            <person name="Salamov A."/>
            <person name="Young J."/>
            <person name="Aguilar M."/>
            <person name="Claverie J.M."/>
            <person name="Frickenhaus S."/>
            <person name="Gonzalez K."/>
            <person name="Herman E.K."/>
            <person name="Lin Y.C."/>
            <person name="Napier J."/>
            <person name="Ogata H."/>
            <person name="Sarno A.F."/>
            <person name="Shmutz J."/>
            <person name="Schroeder D."/>
            <person name="de Vargas C."/>
            <person name="Verret F."/>
            <person name="von Dassow P."/>
            <person name="Valentin K."/>
            <person name="Van de Peer Y."/>
            <person name="Wheeler G."/>
            <person name="Dacks J.B."/>
            <person name="Delwiche C.F."/>
            <person name="Dyhrman S.T."/>
            <person name="Glockner G."/>
            <person name="John U."/>
            <person name="Richards T."/>
            <person name="Worden A.Z."/>
            <person name="Zhang X."/>
            <person name="Grigoriev I.V."/>
            <person name="Allen A.E."/>
            <person name="Bidle K."/>
            <person name="Borodovsky M."/>
            <person name="Bowler C."/>
            <person name="Brownlee C."/>
            <person name="Cock J.M."/>
            <person name="Elias M."/>
            <person name="Gladyshev V.N."/>
            <person name="Groth M."/>
            <person name="Guda C."/>
            <person name="Hadaegh A."/>
            <person name="Iglesias-Rodriguez M.D."/>
            <person name="Jenkins J."/>
            <person name="Jones B.M."/>
            <person name="Lawson T."/>
            <person name="Leese F."/>
            <person name="Lindquist E."/>
            <person name="Lobanov A."/>
            <person name="Lomsadze A."/>
            <person name="Malik S.B."/>
            <person name="Marsh M.E."/>
            <person name="Mackinder L."/>
            <person name="Mock T."/>
            <person name="Mueller-Roeber B."/>
            <person name="Pagarete A."/>
            <person name="Parker M."/>
            <person name="Probert I."/>
            <person name="Quesneville H."/>
            <person name="Raines C."/>
            <person name="Rensing S.A."/>
            <person name="Riano-Pachon D.M."/>
            <person name="Richier S."/>
            <person name="Rokitta S."/>
            <person name="Shiraiwa Y."/>
            <person name="Soanes D.M."/>
            <person name="van der Giezen M."/>
            <person name="Wahlund T.M."/>
            <person name="Williams B."/>
            <person name="Wilson W."/>
            <person name="Wolfe G."/>
            <person name="Wurch L.L."/>
        </authorList>
    </citation>
    <scope>NUCLEOTIDE SEQUENCE</scope>
</reference>
<dbReference type="HOGENOM" id="CLU_1291077_0_0_1"/>
<dbReference type="SUPFAM" id="SSF52833">
    <property type="entry name" value="Thioredoxin-like"/>
    <property type="match status" value="1"/>
</dbReference>
<dbReference type="Proteomes" id="UP000013827">
    <property type="component" value="Unassembled WGS sequence"/>
</dbReference>
<keyword evidence="3" id="KW-1185">Reference proteome</keyword>
<organism evidence="2 3">
    <name type="scientific">Emiliania huxleyi (strain CCMP1516)</name>
    <dbReference type="NCBI Taxonomy" id="280463"/>
    <lineage>
        <taxon>Eukaryota</taxon>
        <taxon>Haptista</taxon>
        <taxon>Haptophyta</taxon>
        <taxon>Prymnesiophyceae</taxon>
        <taxon>Isochrysidales</taxon>
        <taxon>Noelaerhabdaceae</taxon>
        <taxon>Emiliania</taxon>
    </lineage>
</organism>
<dbReference type="InterPro" id="IPR051548">
    <property type="entry name" value="Grx-like_ET"/>
</dbReference>
<dbReference type="InterPro" id="IPR002109">
    <property type="entry name" value="Glutaredoxin"/>
</dbReference>
<name>A0A0D3J9L5_EMIH1</name>
<dbReference type="PRINTS" id="PR00160">
    <property type="entry name" value="GLUTAREDOXIN"/>
</dbReference>
<proteinExistence type="predicted"/>
<dbReference type="Pfam" id="PF00462">
    <property type="entry name" value="Glutaredoxin"/>
    <property type="match status" value="1"/>
</dbReference>
<dbReference type="PaxDb" id="2903-EOD20200"/>
<dbReference type="GO" id="GO:0045454">
    <property type="term" value="P:cell redox homeostasis"/>
    <property type="evidence" value="ECO:0007669"/>
    <property type="project" value="TreeGrafter"/>
</dbReference>